<dbReference type="NCBIfam" id="TIGR02937">
    <property type="entry name" value="sigma70-ECF"/>
    <property type="match status" value="1"/>
</dbReference>
<dbReference type="Gene3D" id="1.10.1740.10">
    <property type="match status" value="1"/>
</dbReference>
<dbReference type="Pfam" id="PF11790">
    <property type="entry name" value="Glyco_hydro_cc"/>
    <property type="match status" value="1"/>
</dbReference>
<dbReference type="EMBL" id="JAVRER010000006">
    <property type="protein sequence ID" value="MDT0415016.1"/>
    <property type="molecule type" value="Genomic_DNA"/>
</dbReference>
<dbReference type="Gene3D" id="3.20.20.80">
    <property type="entry name" value="Glycosidases"/>
    <property type="match status" value="1"/>
</dbReference>
<feature type="region of interest" description="Disordered" evidence="1">
    <location>
        <begin position="266"/>
        <end position="309"/>
    </location>
</feature>
<feature type="compositionally biased region" description="Low complexity" evidence="1">
    <location>
        <begin position="266"/>
        <end position="292"/>
    </location>
</feature>
<proteinExistence type="predicted"/>
<sequence>MRETGHSGPGAGTVRAARAGDAAALDRLLAESLPLVYNVVGRALNGHSDVDDVVQETLLRVVRALPQLRDEHAYRSWLMAIAVRRIRDRERALRAAGQHLADWESAAEVPDPAADFVGLTVLRLGLTDQRREIAEATRWLDGDDRALLALWWLEETGELERAELAEALGVSRRHAAVRVQRMKEQVETARTVVHALARRGECAELDGLLGGWDGTPSPLWRKRIARHVRGCARCGDGGRLLPMERLLAGLPLLPLPAAHAPHLLGYGAGSTSTPPHTPTGHPSPAAPAAGPRTAPPSPRRGGAHRGPRTAARLFHGPVGIGAAAAAVAAAVATPFLLGAGEEPAGESVRAAIAPRSAPDTPVPSTTSPSPSRSPSHSAKPSPSPRATTEKSPAPVRQAAPSRAPGTAVVASARKGVGVWDAPGDEQGLAASGARWYYTWSASPRGIVDSGAPGFVPMIWGEKNTDDATLATACANGPYLLGFNEPDMGGQANLSVERALDLWPKLMAHGKVLGSPAVAYGGDTPGGWLDRFMTGARERGYRVDFVAVHWYGGDFRTEAAVQQLRTYLEAVHRRYGKPVWLTEFALTDFSQGVRFPAPAEQAAFLSSATRMLDTLPWLQRYAWFGLPSAAGEANTGLYRPDGSWTEAGQAFRTAR</sequence>
<dbReference type="Pfam" id="PF04542">
    <property type="entry name" value="Sigma70_r2"/>
    <property type="match status" value="1"/>
</dbReference>
<dbReference type="InterPro" id="IPR024655">
    <property type="entry name" value="Asl1_glyco_hydro_catalytic"/>
</dbReference>
<dbReference type="InterPro" id="IPR017853">
    <property type="entry name" value="GH"/>
</dbReference>
<dbReference type="Proteomes" id="UP001183607">
    <property type="component" value="Unassembled WGS sequence"/>
</dbReference>
<accession>A0ABD5E215</accession>
<dbReference type="InterPro" id="IPR013325">
    <property type="entry name" value="RNA_pol_sigma_r2"/>
</dbReference>
<comment type="caution">
    <text evidence="4">The sequence shown here is derived from an EMBL/GenBank/DDBJ whole genome shotgun (WGS) entry which is preliminary data.</text>
</comment>
<evidence type="ECO:0000259" key="2">
    <source>
        <dbReference type="Pfam" id="PF04542"/>
    </source>
</evidence>
<protein>
    <submittedName>
        <fullName evidence="4">Sigma-70 family RNA polymerase sigma factor</fullName>
    </submittedName>
</protein>
<name>A0ABD5E215_9ACTN</name>
<dbReference type="PANTHER" id="PTHR34154">
    <property type="entry name" value="ALKALI-SENSITIVE LINKAGE PROTEIN 1"/>
    <property type="match status" value="1"/>
</dbReference>
<feature type="region of interest" description="Disordered" evidence="1">
    <location>
        <begin position="352"/>
        <end position="407"/>
    </location>
</feature>
<evidence type="ECO:0000256" key="1">
    <source>
        <dbReference type="SAM" id="MobiDB-lite"/>
    </source>
</evidence>
<dbReference type="SUPFAM" id="SSF51445">
    <property type="entry name" value="(Trans)glycosidases"/>
    <property type="match status" value="1"/>
</dbReference>
<dbReference type="InterPro" id="IPR007627">
    <property type="entry name" value="RNA_pol_sigma70_r2"/>
</dbReference>
<organism evidence="4 5">
    <name type="scientific">Streptomyces evansiae</name>
    <dbReference type="NCBI Taxonomy" id="3075535"/>
    <lineage>
        <taxon>Bacteria</taxon>
        <taxon>Bacillati</taxon>
        <taxon>Actinomycetota</taxon>
        <taxon>Actinomycetes</taxon>
        <taxon>Kitasatosporales</taxon>
        <taxon>Streptomycetaceae</taxon>
        <taxon>Streptomyces</taxon>
    </lineage>
</organism>
<dbReference type="AlphaFoldDB" id="A0ABD5E215"/>
<dbReference type="InterPro" id="IPR014284">
    <property type="entry name" value="RNA_pol_sigma-70_dom"/>
</dbReference>
<dbReference type="SUPFAM" id="SSF88946">
    <property type="entry name" value="Sigma2 domain of RNA polymerase sigma factors"/>
    <property type="match status" value="1"/>
</dbReference>
<evidence type="ECO:0000259" key="3">
    <source>
        <dbReference type="Pfam" id="PF11790"/>
    </source>
</evidence>
<feature type="domain" description="RNA polymerase sigma-70 region 2" evidence="2">
    <location>
        <begin position="31"/>
        <end position="92"/>
    </location>
</feature>
<evidence type="ECO:0000313" key="4">
    <source>
        <dbReference type="EMBL" id="MDT0415016.1"/>
    </source>
</evidence>
<dbReference type="PANTHER" id="PTHR34154:SF3">
    <property type="entry name" value="ALKALI-SENSITIVE LINKAGE PROTEIN 1"/>
    <property type="match status" value="1"/>
</dbReference>
<gene>
    <name evidence="4" type="ORF">RM574_05880</name>
</gene>
<dbReference type="InterPro" id="IPR053183">
    <property type="entry name" value="ASL1"/>
</dbReference>
<feature type="compositionally biased region" description="Low complexity" evidence="1">
    <location>
        <begin position="358"/>
        <end position="380"/>
    </location>
</feature>
<evidence type="ECO:0000313" key="5">
    <source>
        <dbReference type="Proteomes" id="UP001183607"/>
    </source>
</evidence>
<dbReference type="RefSeq" id="WP_311676728.1">
    <property type="nucleotide sequence ID" value="NZ_JAVRER010000006.1"/>
</dbReference>
<reference evidence="5" key="1">
    <citation type="submission" date="2023-07" db="EMBL/GenBank/DDBJ databases">
        <title>30 novel species of actinomycetes from the DSMZ collection.</title>
        <authorList>
            <person name="Nouioui I."/>
        </authorList>
    </citation>
    <scope>NUCLEOTIDE SEQUENCE [LARGE SCALE GENOMIC DNA]</scope>
    <source>
        <strain evidence="5">DSM 41982</strain>
    </source>
</reference>
<feature type="domain" description="Asl1-like glycosyl hydrolase catalytic" evidence="3">
    <location>
        <begin position="428"/>
        <end position="650"/>
    </location>
</feature>